<feature type="domain" description="Glucose/Sorbosone dehydrogenase" evidence="2">
    <location>
        <begin position="72"/>
        <end position="352"/>
    </location>
</feature>
<dbReference type="AlphaFoldDB" id="A0A7W7WN66"/>
<keyword evidence="4" id="KW-1185">Reference proteome</keyword>
<dbReference type="InterPro" id="IPR011042">
    <property type="entry name" value="6-blade_b-propeller_TolB-like"/>
</dbReference>
<evidence type="ECO:0000259" key="2">
    <source>
        <dbReference type="Pfam" id="PF07995"/>
    </source>
</evidence>
<dbReference type="InterPro" id="IPR011041">
    <property type="entry name" value="Quinoprot_gluc/sorb_DH_b-prop"/>
</dbReference>
<evidence type="ECO:0000313" key="4">
    <source>
        <dbReference type="Proteomes" id="UP000578819"/>
    </source>
</evidence>
<comment type="caution">
    <text evidence="3">The sequence shown here is derived from an EMBL/GenBank/DDBJ whole genome shotgun (WGS) entry which is preliminary data.</text>
</comment>
<feature type="chain" id="PRO_5030736300" evidence="1">
    <location>
        <begin position="35"/>
        <end position="422"/>
    </location>
</feature>
<dbReference type="PROSITE" id="PS51318">
    <property type="entry name" value="TAT"/>
    <property type="match status" value="1"/>
</dbReference>
<proteinExistence type="predicted"/>
<evidence type="ECO:0000256" key="1">
    <source>
        <dbReference type="SAM" id="SignalP"/>
    </source>
</evidence>
<dbReference type="Pfam" id="PF07995">
    <property type="entry name" value="GSDH"/>
    <property type="match status" value="1"/>
</dbReference>
<dbReference type="PANTHER" id="PTHR19328">
    <property type="entry name" value="HEDGEHOG-INTERACTING PROTEIN"/>
    <property type="match status" value="1"/>
</dbReference>
<protein>
    <submittedName>
        <fullName evidence="3">Glucose/arabinose dehydrogenase</fullName>
    </submittedName>
</protein>
<dbReference type="InterPro" id="IPR012938">
    <property type="entry name" value="Glc/Sorbosone_DH"/>
</dbReference>
<dbReference type="RefSeq" id="WP_221448946.1">
    <property type="nucleotide sequence ID" value="NZ_JACHJW010000001.1"/>
</dbReference>
<evidence type="ECO:0000313" key="3">
    <source>
        <dbReference type="EMBL" id="MBB4957871.1"/>
    </source>
</evidence>
<dbReference type="EMBL" id="JACHJW010000001">
    <property type="protein sequence ID" value="MBB4957871.1"/>
    <property type="molecule type" value="Genomic_DNA"/>
</dbReference>
<dbReference type="Gene3D" id="2.120.10.30">
    <property type="entry name" value="TolB, C-terminal domain"/>
    <property type="match status" value="1"/>
</dbReference>
<sequence>MGVDMLRRQLSRRLCAAATAALLAPTALTTAALAAPASSDTDTGAGAAAPDWRPRLPLDQLTIDTTLVATGLDRPTAIAAPDDRSRQLFVAEKPGRVRVYHPDTGLAAEPLLDLTDRVSTVGNERGLLGIATAPRFARTNAVYVAYTSLPDGALTLSRFVLDGTDPAADEQVLLTQPHAEFSNHNGGDLAFGRDGHLYWSLGDGGGGNDPLNTGQDLGTLLGKILRLDVRRSCGEQAYCVPRDNPFVGQPGARPEIWAYGLRNAWKFSIDPRNGSLWIADVGQNAYEEVNHLRAGVGGANFGWSCKEGPAVVLPERCQPDARYIDPVFHYGTRVDGCAVIGGHVYRGRQFARIATGTYLATDYCSATAFAIRPVRGGGYESRAIGQLPARPSTFGVDARGELYVASDIPGELHRVSFGRQPS</sequence>
<reference evidence="3 4" key="1">
    <citation type="submission" date="2020-08" db="EMBL/GenBank/DDBJ databases">
        <title>Sequencing the genomes of 1000 actinobacteria strains.</title>
        <authorList>
            <person name="Klenk H.-P."/>
        </authorList>
    </citation>
    <scope>NUCLEOTIDE SEQUENCE [LARGE SCALE GENOMIC DNA]</scope>
    <source>
        <strain evidence="3 4">DSM 45886</strain>
    </source>
</reference>
<feature type="signal peptide" evidence="1">
    <location>
        <begin position="1"/>
        <end position="34"/>
    </location>
</feature>
<name>A0A7W7WN66_9ACTN</name>
<gene>
    <name evidence="3" type="ORF">FHR38_001604</name>
</gene>
<accession>A0A7W7WN66</accession>
<organism evidence="3 4">
    <name type="scientific">Micromonospora polyrhachis</name>
    <dbReference type="NCBI Taxonomy" id="1282883"/>
    <lineage>
        <taxon>Bacteria</taxon>
        <taxon>Bacillati</taxon>
        <taxon>Actinomycetota</taxon>
        <taxon>Actinomycetes</taxon>
        <taxon>Micromonosporales</taxon>
        <taxon>Micromonosporaceae</taxon>
        <taxon>Micromonospora</taxon>
    </lineage>
</organism>
<dbReference type="Proteomes" id="UP000578819">
    <property type="component" value="Unassembled WGS sequence"/>
</dbReference>
<keyword evidence="1" id="KW-0732">Signal</keyword>
<dbReference type="InterPro" id="IPR006311">
    <property type="entry name" value="TAT_signal"/>
</dbReference>
<dbReference type="SUPFAM" id="SSF50952">
    <property type="entry name" value="Soluble quinoprotein glucose dehydrogenase"/>
    <property type="match status" value="1"/>
</dbReference>
<dbReference type="PANTHER" id="PTHR19328:SF75">
    <property type="entry name" value="ALDOSE SUGAR DEHYDROGENASE YLII"/>
    <property type="match status" value="1"/>
</dbReference>